<protein>
    <submittedName>
        <fullName evidence="4">Hemolysin-type calcium-binding region</fullName>
    </submittedName>
</protein>
<dbReference type="GO" id="GO:0005509">
    <property type="term" value="F:calcium ion binding"/>
    <property type="evidence" value="ECO:0007669"/>
    <property type="project" value="InterPro"/>
</dbReference>
<dbReference type="Gene3D" id="2.160.20.160">
    <property type="match status" value="2"/>
</dbReference>
<dbReference type="PRINTS" id="PR00313">
    <property type="entry name" value="CABNDNGRPT"/>
</dbReference>
<dbReference type="RefSeq" id="WP_013919157.1">
    <property type="nucleotide sequence ID" value="NC_015690.1"/>
</dbReference>
<evidence type="ECO:0000256" key="1">
    <source>
        <dbReference type="ARBA" id="ARBA00004613"/>
    </source>
</evidence>
<sequence>MAETKGPKLVFGTQKMDVLMASAQGGEHLFGLAGSDVLGAASSGNVLHGGDGTDALGLTGSKNTLYGERGDDLLLVGSGSGSNAIHGNEGNDRFEVTGSSNLITGGDGEDELNLKGSYNEVSMGAGNDVLLLGSDGGQAEQAAERNTVFLGTGNDSAGLDRVMNSTLRAGEGHDSLTASFAANNRIDGEAGNDTVYRFDASHSSFIGGSGSDSFVNGKGGRDYEDYTRFDNKYYGNDGNDELWTAGSRETYYGGNGDDLLATVRYTRLDDSLIKGEGGNDLIHAGEISVGSNNVFDGGAGNDSLTSWLAGSELLGGTGNDVLTVVSYNGGNTLTGGQGEDTYVINLLANSSVVSDNGTKGEQDTLAFGFLTHHGIDVSREGDDLVLSGYSDMQVTVDRFFVNGSCRIERFEFKDGVVWTDTDVEKMIQAMAASPEAGASGDAPEAGAGAQELNLLLAAGGAPAQG</sequence>
<evidence type="ECO:0000313" key="4">
    <source>
        <dbReference type="EMBL" id="AEI44004.1"/>
    </source>
</evidence>
<comment type="subcellular location">
    <subcellularLocation>
        <location evidence="1">Secreted</location>
    </subcellularLocation>
</comment>
<proteinExistence type="predicted"/>
<dbReference type="InterPro" id="IPR011049">
    <property type="entry name" value="Serralysin-like_metalloprot_C"/>
</dbReference>
<dbReference type="EMBL" id="CP002869">
    <property type="protein sequence ID" value="AEI44004.1"/>
    <property type="molecule type" value="Genomic_DNA"/>
</dbReference>
<gene>
    <name evidence="4" type="ordered locus">KNP414_05480</name>
</gene>
<dbReference type="InterPro" id="IPR001343">
    <property type="entry name" value="Hemolysn_Ca-bd"/>
</dbReference>
<dbReference type="SUPFAM" id="SSF51120">
    <property type="entry name" value="beta-Roll"/>
    <property type="match status" value="3"/>
</dbReference>
<dbReference type="GO" id="GO:0005576">
    <property type="term" value="C:extracellular region"/>
    <property type="evidence" value="ECO:0007669"/>
    <property type="project" value="UniProtKB-SubCell"/>
</dbReference>
<name>F8FIA1_PAEMK</name>
<dbReference type="KEGG" id="pms:KNP414_05480"/>
<accession>F8FIA1</accession>
<dbReference type="PATRIC" id="fig|1036673.3.peg.5084"/>
<dbReference type="HOGENOM" id="CLU_592927_0_0_9"/>
<dbReference type="PANTHER" id="PTHR38340:SF1">
    <property type="entry name" value="S-LAYER PROTEIN"/>
    <property type="match status" value="1"/>
</dbReference>
<dbReference type="InterPro" id="IPR050557">
    <property type="entry name" value="RTX_toxin/Mannuronan_C5-epim"/>
</dbReference>
<organism evidence="4 5">
    <name type="scientific">Paenibacillus mucilaginosus (strain KNP414)</name>
    <dbReference type="NCBI Taxonomy" id="1036673"/>
    <lineage>
        <taxon>Bacteria</taxon>
        <taxon>Bacillati</taxon>
        <taxon>Bacillota</taxon>
        <taxon>Bacilli</taxon>
        <taxon>Bacillales</taxon>
        <taxon>Paenibacillaceae</taxon>
        <taxon>Paenibacillus</taxon>
    </lineage>
</organism>
<evidence type="ECO:0000259" key="3">
    <source>
        <dbReference type="Pfam" id="PF06594"/>
    </source>
</evidence>
<dbReference type="AlphaFoldDB" id="F8FIA1"/>
<dbReference type="Pfam" id="PF06594">
    <property type="entry name" value="HCBP_related"/>
    <property type="match status" value="1"/>
</dbReference>
<keyword evidence="2" id="KW-0964">Secreted</keyword>
<evidence type="ECO:0000313" key="5">
    <source>
        <dbReference type="Proteomes" id="UP000006620"/>
    </source>
</evidence>
<reference evidence="4 5" key="2">
    <citation type="journal article" date="2013" name="Genome Announc.">
        <title>Genome Sequence of Growth-Improving Paenibacillus mucilaginosus Strain KNP414.</title>
        <authorList>
            <person name="Lu J.J."/>
            <person name="Wang J.F."/>
            <person name="Hu X.F."/>
        </authorList>
    </citation>
    <scope>NUCLEOTIDE SEQUENCE [LARGE SCALE GENOMIC DNA]</scope>
    <source>
        <strain evidence="4 5">KNP414</strain>
    </source>
</reference>
<feature type="domain" description="Haemolysin-type calcium binding-related" evidence="3">
    <location>
        <begin position="393"/>
        <end position="421"/>
    </location>
</feature>
<dbReference type="PANTHER" id="PTHR38340">
    <property type="entry name" value="S-LAYER PROTEIN"/>
    <property type="match status" value="1"/>
</dbReference>
<reference evidence="5" key="1">
    <citation type="submission" date="2011-06" db="EMBL/GenBank/DDBJ databases">
        <title>Complete genome sequence of Paenibacillus mucilaginosus KNP414.</title>
        <authorList>
            <person name="Wang J."/>
            <person name="Hu S."/>
            <person name="Hu X."/>
            <person name="Zhang B."/>
            <person name="Dong D."/>
            <person name="Zhang S."/>
            <person name="Zhao K."/>
            <person name="Wu D."/>
        </authorList>
    </citation>
    <scope>NUCLEOTIDE SEQUENCE [LARGE SCALE GENOMIC DNA]</scope>
    <source>
        <strain evidence="5">KNP414</strain>
    </source>
</reference>
<dbReference type="Proteomes" id="UP000006620">
    <property type="component" value="Chromosome"/>
</dbReference>
<dbReference type="Pfam" id="PF00353">
    <property type="entry name" value="HemolysinCabind"/>
    <property type="match status" value="7"/>
</dbReference>
<evidence type="ECO:0000256" key="2">
    <source>
        <dbReference type="ARBA" id="ARBA00022525"/>
    </source>
</evidence>
<dbReference type="InterPro" id="IPR010566">
    <property type="entry name" value="Haemolys_ca-bd"/>
</dbReference>